<evidence type="ECO:0000313" key="1">
    <source>
        <dbReference type="EMBL" id="MFD2172305.1"/>
    </source>
</evidence>
<reference evidence="2" key="1">
    <citation type="journal article" date="2019" name="Int. J. Syst. Evol. Microbiol.">
        <title>The Global Catalogue of Microorganisms (GCM) 10K type strain sequencing project: providing services to taxonomists for standard genome sequencing and annotation.</title>
        <authorList>
            <consortium name="The Broad Institute Genomics Platform"/>
            <consortium name="The Broad Institute Genome Sequencing Center for Infectious Disease"/>
            <person name="Wu L."/>
            <person name="Ma J."/>
        </authorList>
    </citation>
    <scope>NUCLEOTIDE SEQUENCE [LARGE SCALE GENOMIC DNA]</scope>
    <source>
        <strain evidence="2">CGMCC 1.13574</strain>
    </source>
</reference>
<evidence type="ECO:0000313" key="2">
    <source>
        <dbReference type="Proteomes" id="UP001597343"/>
    </source>
</evidence>
<gene>
    <name evidence="1" type="ORF">ACFSOY_20390</name>
</gene>
<name>A0ABW5A390_9BACL</name>
<evidence type="ECO:0008006" key="3">
    <source>
        <dbReference type="Google" id="ProtNLM"/>
    </source>
</evidence>
<comment type="caution">
    <text evidence="1">The sequence shown here is derived from an EMBL/GenBank/DDBJ whole genome shotgun (WGS) entry which is preliminary data.</text>
</comment>
<organism evidence="1 2">
    <name type="scientific">Tumebacillus lipolyticus</name>
    <dbReference type="NCBI Taxonomy" id="1280370"/>
    <lineage>
        <taxon>Bacteria</taxon>
        <taxon>Bacillati</taxon>
        <taxon>Bacillota</taxon>
        <taxon>Bacilli</taxon>
        <taxon>Bacillales</taxon>
        <taxon>Alicyclobacillaceae</taxon>
        <taxon>Tumebacillus</taxon>
    </lineage>
</organism>
<dbReference type="RefSeq" id="WP_386049694.1">
    <property type="nucleotide sequence ID" value="NZ_JBHUIO010000023.1"/>
</dbReference>
<dbReference type="Proteomes" id="UP001597343">
    <property type="component" value="Unassembled WGS sequence"/>
</dbReference>
<protein>
    <recommendedName>
        <fullName evidence="3">DUF4367 domain-containing protein</fullName>
    </recommendedName>
</protein>
<keyword evidence="2" id="KW-1185">Reference proteome</keyword>
<proteinExistence type="predicted"/>
<sequence length="375" mass="41558">MNCSNVQEAIWCGDLTADIQAHLAACAQCQQEFERVQKLNEAIEPANIPLPTRSLLPRPEKIEEAIKNSKRSRRIFPKSWITVSTITAAILLGLTQSSDLWPLELSAESDKAADATAAPESVAQKQTAFPEQAGMVVIDLTNNSSYREETESIRSFLNNRVEIDTLKQLTIETYTRDSIQGDTQTGRLSLWVENQPKRSSSFGKGDRPFRVEQYVELQKIQGVWTVTSTANNPFDFKLYSHSNYQIALPSAWKAIPNQKQDGSLVFQQGGQTVGGVELTPLRKGESNPLKAVQLPAQSEVVQAGLESYRGEDTVKYLLKRSDPATKAAGSMLEVHTYFLRGQIAYNVWLSNDAKLVPKETALAVTHSFQSLSPGQ</sequence>
<accession>A0ABW5A390</accession>
<dbReference type="EMBL" id="JBHUIO010000023">
    <property type="protein sequence ID" value="MFD2172305.1"/>
    <property type="molecule type" value="Genomic_DNA"/>
</dbReference>